<keyword evidence="6" id="KW-0175">Coiled coil</keyword>
<dbReference type="InterPro" id="IPR003102">
    <property type="entry name" value="CREB1-like_pKID"/>
</dbReference>
<organism evidence="10 11">
    <name type="scientific">Romanomermis culicivorax</name>
    <name type="common">Nematode worm</name>
    <dbReference type="NCBI Taxonomy" id="13658"/>
    <lineage>
        <taxon>Eukaryota</taxon>
        <taxon>Metazoa</taxon>
        <taxon>Ecdysozoa</taxon>
        <taxon>Nematoda</taxon>
        <taxon>Enoplea</taxon>
        <taxon>Dorylaimia</taxon>
        <taxon>Mermithida</taxon>
        <taxon>Mermithoidea</taxon>
        <taxon>Mermithidae</taxon>
        <taxon>Romanomermis</taxon>
    </lineage>
</organism>
<dbReference type="Pfam" id="PF00170">
    <property type="entry name" value="bZIP_1"/>
    <property type="match status" value="1"/>
</dbReference>
<keyword evidence="5" id="KW-0539">Nucleus</keyword>
<accession>A0A915HXQ4</accession>
<dbReference type="SUPFAM" id="SSF57959">
    <property type="entry name" value="Leucine zipper domain"/>
    <property type="match status" value="1"/>
</dbReference>
<dbReference type="PROSITE" id="PS50953">
    <property type="entry name" value="KID"/>
    <property type="match status" value="1"/>
</dbReference>
<keyword evidence="2" id="KW-0805">Transcription regulation</keyword>
<feature type="domain" description="KID" evidence="9">
    <location>
        <begin position="1"/>
        <end position="60"/>
    </location>
</feature>
<dbReference type="GO" id="GO:0000981">
    <property type="term" value="F:DNA-binding transcription factor activity, RNA polymerase II-specific"/>
    <property type="evidence" value="ECO:0007669"/>
    <property type="project" value="TreeGrafter"/>
</dbReference>
<dbReference type="CDD" id="cd14690">
    <property type="entry name" value="bZIP_CREB1"/>
    <property type="match status" value="1"/>
</dbReference>
<evidence type="ECO:0000256" key="5">
    <source>
        <dbReference type="ARBA" id="ARBA00023242"/>
    </source>
</evidence>
<sequence length="365" mass="40224">MISFSLGNVLKDDIISEEEARRRELLALARRPSYRKILSDLEGLGRNFQPKLEISDEITAGEEAISSGSNSVASTSAVPPLTTNSDKDSTASVSPSSQNENLTFTSLPPALTNRLENSGNGLKLTDLSPTTLLQYAQQQNQQMVTNQTLLLPFWQTKIQIRQSGEAFFGQVMSTKSLCTFEQRYQRDFVWIQELSNDVLNIKALTEGQVLLSARTTGTGVTSGDVFVDSNNVVIASGGSNNTFLLQTSAAAAAAALYLLAGSFNNTIASYGLVPCAVAVRNLVRTLILDAQFWEIGDPWPLKGRLTSPIPRGSVRRTREAAKECRRKKKEYIKCLENRVNTLEHQNTQLIEELKNLKALYCRKAD</sequence>
<dbReference type="WBParaSite" id="nRc.2.0.1.t06213-RA">
    <property type="protein sequence ID" value="nRc.2.0.1.t06213-RA"/>
    <property type="gene ID" value="nRc.2.0.1.g06213"/>
</dbReference>
<evidence type="ECO:0000256" key="3">
    <source>
        <dbReference type="ARBA" id="ARBA00023125"/>
    </source>
</evidence>
<dbReference type="PROSITE" id="PS50217">
    <property type="entry name" value="BZIP"/>
    <property type="match status" value="1"/>
</dbReference>
<dbReference type="GO" id="GO:0005634">
    <property type="term" value="C:nucleus"/>
    <property type="evidence" value="ECO:0007669"/>
    <property type="project" value="UniProtKB-SubCell"/>
</dbReference>
<dbReference type="GO" id="GO:0005667">
    <property type="term" value="C:transcription regulator complex"/>
    <property type="evidence" value="ECO:0007669"/>
    <property type="project" value="TreeGrafter"/>
</dbReference>
<evidence type="ECO:0000256" key="2">
    <source>
        <dbReference type="ARBA" id="ARBA00023015"/>
    </source>
</evidence>
<feature type="region of interest" description="Disordered" evidence="7">
    <location>
        <begin position="65"/>
        <end position="107"/>
    </location>
</feature>
<feature type="compositionally biased region" description="Low complexity" evidence="7">
    <location>
        <begin position="65"/>
        <end position="77"/>
    </location>
</feature>
<dbReference type="AlphaFoldDB" id="A0A915HXQ4"/>
<feature type="compositionally biased region" description="Polar residues" evidence="7">
    <location>
        <begin position="90"/>
        <end position="106"/>
    </location>
</feature>
<name>A0A915HXQ4_ROMCU</name>
<evidence type="ECO:0000259" key="9">
    <source>
        <dbReference type="PROSITE" id="PS50953"/>
    </source>
</evidence>
<dbReference type="GO" id="GO:0000978">
    <property type="term" value="F:RNA polymerase II cis-regulatory region sequence-specific DNA binding"/>
    <property type="evidence" value="ECO:0007669"/>
    <property type="project" value="TreeGrafter"/>
</dbReference>
<evidence type="ECO:0000256" key="1">
    <source>
        <dbReference type="ARBA" id="ARBA00004123"/>
    </source>
</evidence>
<keyword evidence="3" id="KW-0238">DNA-binding</keyword>
<proteinExistence type="predicted"/>
<evidence type="ECO:0000313" key="10">
    <source>
        <dbReference type="Proteomes" id="UP000887565"/>
    </source>
</evidence>
<dbReference type="Proteomes" id="UP000887565">
    <property type="component" value="Unplaced"/>
</dbReference>
<evidence type="ECO:0000256" key="4">
    <source>
        <dbReference type="ARBA" id="ARBA00023163"/>
    </source>
</evidence>
<protein>
    <submittedName>
        <fullName evidence="11">BZIP domain-containing protein</fullName>
    </submittedName>
</protein>
<keyword evidence="4" id="KW-0804">Transcription</keyword>
<dbReference type="Gene3D" id="1.20.5.170">
    <property type="match status" value="1"/>
</dbReference>
<evidence type="ECO:0000256" key="6">
    <source>
        <dbReference type="SAM" id="Coils"/>
    </source>
</evidence>
<comment type="subcellular location">
    <subcellularLocation>
        <location evidence="1">Nucleus</location>
    </subcellularLocation>
</comment>
<dbReference type="SMART" id="SM00338">
    <property type="entry name" value="BRLZ"/>
    <property type="match status" value="1"/>
</dbReference>
<dbReference type="PANTHER" id="PTHR45879:SF3">
    <property type="entry name" value="CYCLIC AMP RESPONSE ELEMENT-BINDING PROTEIN B"/>
    <property type="match status" value="1"/>
</dbReference>
<dbReference type="Pfam" id="PF02173">
    <property type="entry name" value="pKID"/>
    <property type="match status" value="1"/>
</dbReference>
<dbReference type="InterPro" id="IPR046347">
    <property type="entry name" value="bZIP_sf"/>
</dbReference>
<dbReference type="InterPro" id="IPR004827">
    <property type="entry name" value="bZIP"/>
</dbReference>
<feature type="domain" description="BZIP" evidence="8">
    <location>
        <begin position="316"/>
        <end position="357"/>
    </location>
</feature>
<keyword evidence="10" id="KW-1185">Reference proteome</keyword>
<feature type="coiled-coil region" evidence="6">
    <location>
        <begin position="325"/>
        <end position="359"/>
    </location>
</feature>
<evidence type="ECO:0000259" key="8">
    <source>
        <dbReference type="PROSITE" id="PS50217"/>
    </source>
</evidence>
<dbReference type="InterPro" id="IPR001630">
    <property type="entry name" value="Leuzip_CREB"/>
</dbReference>
<dbReference type="PANTHER" id="PTHR45879">
    <property type="entry name" value="CYCLIC AMP RESPONSE ELEMENT-BINDING PROTEIN B"/>
    <property type="match status" value="1"/>
</dbReference>
<evidence type="ECO:0000256" key="7">
    <source>
        <dbReference type="SAM" id="MobiDB-lite"/>
    </source>
</evidence>
<evidence type="ECO:0000313" key="11">
    <source>
        <dbReference type="WBParaSite" id="nRc.2.0.1.t06213-RA"/>
    </source>
</evidence>
<reference evidence="11" key="1">
    <citation type="submission" date="2022-11" db="UniProtKB">
        <authorList>
            <consortium name="WormBaseParasite"/>
        </authorList>
    </citation>
    <scope>IDENTIFICATION</scope>
</reference>